<proteinExistence type="predicted"/>
<dbReference type="PRINTS" id="PR00625">
    <property type="entry name" value="JDOMAIN"/>
</dbReference>
<dbReference type="AlphaFoldDB" id="A0A9N9J6D0"/>
<dbReference type="Pfam" id="PF00226">
    <property type="entry name" value="DnaJ"/>
    <property type="match status" value="1"/>
</dbReference>
<accession>A0A9N9J6D0</accession>
<feature type="non-terminal residue" evidence="2">
    <location>
        <position position="76"/>
    </location>
</feature>
<comment type="caution">
    <text evidence="2">The sequence shown here is derived from an EMBL/GenBank/DDBJ whole genome shotgun (WGS) entry which is preliminary data.</text>
</comment>
<protein>
    <submittedName>
        <fullName evidence="2">11153_t:CDS:1</fullName>
    </submittedName>
</protein>
<dbReference type="InterPro" id="IPR001623">
    <property type="entry name" value="DnaJ_domain"/>
</dbReference>
<dbReference type="EMBL" id="CAJVPS010049658">
    <property type="protein sequence ID" value="CAG8766588.1"/>
    <property type="molecule type" value="Genomic_DNA"/>
</dbReference>
<dbReference type="SUPFAM" id="SSF46565">
    <property type="entry name" value="Chaperone J-domain"/>
    <property type="match status" value="1"/>
</dbReference>
<organism evidence="2 3">
    <name type="scientific">Ambispora leptoticha</name>
    <dbReference type="NCBI Taxonomy" id="144679"/>
    <lineage>
        <taxon>Eukaryota</taxon>
        <taxon>Fungi</taxon>
        <taxon>Fungi incertae sedis</taxon>
        <taxon>Mucoromycota</taxon>
        <taxon>Glomeromycotina</taxon>
        <taxon>Glomeromycetes</taxon>
        <taxon>Archaeosporales</taxon>
        <taxon>Ambisporaceae</taxon>
        <taxon>Ambispora</taxon>
    </lineage>
</organism>
<feature type="domain" description="J" evidence="1">
    <location>
        <begin position="13"/>
        <end position="76"/>
    </location>
</feature>
<dbReference type="InterPro" id="IPR036869">
    <property type="entry name" value="J_dom_sf"/>
</dbReference>
<dbReference type="Proteomes" id="UP000789508">
    <property type="component" value="Unassembled WGS sequence"/>
</dbReference>
<gene>
    <name evidence="2" type="ORF">ALEPTO_LOCUS13911</name>
</gene>
<sequence length="76" mass="9289">MNRNNNNEIITKKDYEILGIKENAKPEEVNSAYEKLCLEYHPKKIRLEKYREPNDLEIKKYKEIEKVYKKFDIEPK</sequence>
<name>A0A9N9J6D0_9GLOM</name>
<dbReference type="CDD" id="cd06257">
    <property type="entry name" value="DnaJ"/>
    <property type="match status" value="1"/>
</dbReference>
<reference evidence="2" key="1">
    <citation type="submission" date="2021-06" db="EMBL/GenBank/DDBJ databases">
        <authorList>
            <person name="Kallberg Y."/>
            <person name="Tangrot J."/>
            <person name="Rosling A."/>
        </authorList>
    </citation>
    <scope>NUCLEOTIDE SEQUENCE</scope>
    <source>
        <strain evidence="2">FL130A</strain>
    </source>
</reference>
<evidence type="ECO:0000313" key="3">
    <source>
        <dbReference type="Proteomes" id="UP000789508"/>
    </source>
</evidence>
<dbReference type="Gene3D" id="1.10.287.110">
    <property type="entry name" value="DnaJ domain"/>
    <property type="match status" value="1"/>
</dbReference>
<evidence type="ECO:0000259" key="1">
    <source>
        <dbReference type="PROSITE" id="PS50076"/>
    </source>
</evidence>
<dbReference type="PROSITE" id="PS50076">
    <property type="entry name" value="DNAJ_2"/>
    <property type="match status" value="1"/>
</dbReference>
<keyword evidence="3" id="KW-1185">Reference proteome</keyword>
<evidence type="ECO:0000313" key="2">
    <source>
        <dbReference type="EMBL" id="CAG8766588.1"/>
    </source>
</evidence>
<dbReference type="OrthoDB" id="442087at2759"/>